<feature type="region of interest" description="Disordered" evidence="4">
    <location>
        <begin position="1"/>
        <end position="97"/>
    </location>
</feature>
<feature type="compositionally biased region" description="Basic and acidic residues" evidence="4">
    <location>
        <begin position="70"/>
        <end position="97"/>
    </location>
</feature>
<evidence type="ECO:0000256" key="1">
    <source>
        <dbReference type="ARBA" id="ARBA00003944"/>
    </source>
</evidence>
<feature type="compositionally biased region" description="Polar residues" evidence="4">
    <location>
        <begin position="327"/>
        <end position="336"/>
    </location>
</feature>
<proteinExistence type="inferred from homology"/>
<reference evidence="6 7" key="1">
    <citation type="submission" date="2020-03" db="EMBL/GenBank/DDBJ databases">
        <authorList>
            <person name="Lai Q."/>
        </authorList>
    </citation>
    <scope>NUCLEOTIDE SEQUENCE [LARGE SCALE GENOMIC DNA]</scope>
    <source>
        <strain evidence="6 7">CCUG 25036</strain>
    </source>
</reference>
<sequence>MNTANLTLNANPPQPPSTPSPAPTDNSSGSQRFDTAMDAARADASKAQRGDTAKGSKDQASSTTASAKPADTKSARKTGDDKAAKADKGTKDPKDTDTSVASAMLALIGVAPQAKTVATTKPADAASELAGNALGSLATTPQAALGADGVAQGAEQGALPGVVGMAPAGAVADAAATTAAPAFGALLAAQGGNVTPSKDDPTAIDPLQSPMPALHATPADGQAMQVQATQPANSPQFAQELGEQIAWMGSGQVKEARIKLHPEELGSMDVRVNMDGGKVNVAIIAQHPAAVHAVQQTLSQLDSMLAHHGLSLGQADVGQRQAGQGDGNASATASPQGNGGSDADAAPATLATTAVSRGLLDEVA</sequence>
<keyword evidence="7" id="KW-1185">Reference proteome</keyword>
<feature type="domain" description="Flagellar hook-length control protein-like C-terminal" evidence="5">
    <location>
        <begin position="243"/>
        <end position="325"/>
    </location>
</feature>
<gene>
    <name evidence="6" type="ORF">HBF25_14795</name>
</gene>
<accession>A0A7X5UBX2</accession>
<name>A0A7X5UBX2_9GAMM</name>
<feature type="region of interest" description="Disordered" evidence="4">
    <location>
        <begin position="318"/>
        <end position="349"/>
    </location>
</feature>
<dbReference type="InterPro" id="IPR001635">
    <property type="entry name" value="Flag_hook_Flik"/>
</dbReference>
<evidence type="ECO:0000259" key="5">
    <source>
        <dbReference type="Pfam" id="PF02120"/>
    </source>
</evidence>
<keyword evidence="3" id="KW-1005">Bacterial flagellum biogenesis</keyword>
<dbReference type="Proteomes" id="UP000490980">
    <property type="component" value="Unassembled WGS sequence"/>
</dbReference>
<dbReference type="InterPro" id="IPR052563">
    <property type="entry name" value="FliK"/>
</dbReference>
<dbReference type="PANTHER" id="PTHR37533:SF2">
    <property type="entry name" value="FLAGELLAR HOOK-LENGTH CONTROL PROTEIN"/>
    <property type="match status" value="1"/>
</dbReference>
<dbReference type="Gene3D" id="3.30.750.140">
    <property type="match status" value="1"/>
</dbReference>
<dbReference type="GO" id="GO:0044780">
    <property type="term" value="P:bacterial-type flagellum assembly"/>
    <property type="evidence" value="ECO:0007669"/>
    <property type="project" value="InterPro"/>
</dbReference>
<protein>
    <recommendedName>
        <fullName evidence="5">Flagellar hook-length control protein-like C-terminal domain-containing protein</fullName>
    </recommendedName>
</protein>
<evidence type="ECO:0000313" key="6">
    <source>
        <dbReference type="EMBL" id="NII07651.1"/>
    </source>
</evidence>
<comment type="similarity">
    <text evidence="2">Belongs to the FliK family.</text>
</comment>
<dbReference type="PANTHER" id="PTHR37533">
    <property type="entry name" value="FLAGELLAR HOOK-LENGTH CONTROL PROTEIN"/>
    <property type="match status" value="1"/>
</dbReference>
<comment type="caution">
    <text evidence="6">The sequence shown here is derived from an EMBL/GenBank/DDBJ whole genome shotgun (WGS) entry which is preliminary data.</text>
</comment>
<dbReference type="EMBL" id="JAARLZ010000008">
    <property type="protein sequence ID" value="NII07651.1"/>
    <property type="molecule type" value="Genomic_DNA"/>
</dbReference>
<dbReference type="InterPro" id="IPR038610">
    <property type="entry name" value="FliK-like_C_sf"/>
</dbReference>
<comment type="function">
    <text evidence="1">Controls the length of the flagellar hook.</text>
</comment>
<dbReference type="AlphaFoldDB" id="A0A7X5UBX2"/>
<evidence type="ECO:0000256" key="3">
    <source>
        <dbReference type="ARBA" id="ARBA00022795"/>
    </source>
</evidence>
<feature type="compositionally biased region" description="Basic and acidic residues" evidence="4">
    <location>
        <begin position="40"/>
        <end position="57"/>
    </location>
</feature>
<dbReference type="RefSeq" id="WP_166949726.1">
    <property type="nucleotide sequence ID" value="NZ_JAARLZ010000008.1"/>
</dbReference>
<dbReference type="Pfam" id="PF02120">
    <property type="entry name" value="Flg_hook"/>
    <property type="match status" value="1"/>
</dbReference>
<organism evidence="6 7">
    <name type="scientific">Luteibacter anthropi</name>
    <dbReference type="NCBI Taxonomy" id="564369"/>
    <lineage>
        <taxon>Bacteria</taxon>
        <taxon>Pseudomonadati</taxon>
        <taxon>Pseudomonadota</taxon>
        <taxon>Gammaproteobacteria</taxon>
        <taxon>Lysobacterales</taxon>
        <taxon>Rhodanobacteraceae</taxon>
        <taxon>Luteibacter</taxon>
    </lineage>
</organism>
<dbReference type="GO" id="GO:0009424">
    <property type="term" value="C:bacterial-type flagellum hook"/>
    <property type="evidence" value="ECO:0007669"/>
    <property type="project" value="InterPro"/>
</dbReference>
<feature type="compositionally biased region" description="Pro residues" evidence="4">
    <location>
        <begin position="12"/>
        <end position="22"/>
    </location>
</feature>
<evidence type="ECO:0000256" key="4">
    <source>
        <dbReference type="SAM" id="MobiDB-lite"/>
    </source>
</evidence>
<dbReference type="InterPro" id="IPR021136">
    <property type="entry name" value="Flagellar_hook_control-like_C"/>
</dbReference>
<dbReference type="CDD" id="cd17470">
    <property type="entry name" value="T3SS_Flik_C"/>
    <property type="match status" value="1"/>
</dbReference>
<evidence type="ECO:0000256" key="2">
    <source>
        <dbReference type="ARBA" id="ARBA00009149"/>
    </source>
</evidence>
<evidence type="ECO:0000313" key="7">
    <source>
        <dbReference type="Proteomes" id="UP000490980"/>
    </source>
</evidence>
<dbReference type="PRINTS" id="PR01007">
    <property type="entry name" value="FLGHOOKFLIK"/>
</dbReference>